<dbReference type="EMBL" id="VTPC01004214">
    <property type="protein sequence ID" value="KAF2897388.1"/>
    <property type="molecule type" value="Genomic_DNA"/>
</dbReference>
<dbReference type="OrthoDB" id="10512984at2759"/>
<reference evidence="1" key="1">
    <citation type="submission" date="2019-08" db="EMBL/GenBank/DDBJ databases">
        <title>The genome of the North American firefly Photinus pyralis.</title>
        <authorList>
            <consortium name="Photinus pyralis genome working group"/>
            <person name="Fallon T.R."/>
            <person name="Sander Lower S.E."/>
            <person name="Weng J.-K."/>
        </authorList>
    </citation>
    <scope>NUCLEOTIDE SEQUENCE</scope>
    <source>
        <strain evidence="1">TRF0915ILg1</strain>
        <tissue evidence="1">Whole body</tissue>
    </source>
</reference>
<gene>
    <name evidence="1" type="ORF">ILUMI_08791</name>
</gene>
<evidence type="ECO:0000313" key="2">
    <source>
        <dbReference type="Proteomes" id="UP000801492"/>
    </source>
</evidence>
<sequence length="86" mass="9805">MDKQTVWTSENVAAVQQAMLRSPRRSVSQHALRLGISDTSTDPPRTIPAPKQRIAAIPVNTLREIMQNFQARLQEYLNFNGDIWQT</sequence>
<accession>A0A8K0GGP5</accession>
<dbReference type="AlphaFoldDB" id="A0A8K0GGP5"/>
<protein>
    <submittedName>
        <fullName evidence="1">Uncharacterized protein</fullName>
    </submittedName>
</protein>
<evidence type="ECO:0000313" key="1">
    <source>
        <dbReference type="EMBL" id="KAF2897388.1"/>
    </source>
</evidence>
<organism evidence="1 2">
    <name type="scientific">Ignelater luminosus</name>
    <name type="common">Cucubano</name>
    <name type="synonym">Pyrophorus luminosus</name>
    <dbReference type="NCBI Taxonomy" id="2038154"/>
    <lineage>
        <taxon>Eukaryota</taxon>
        <taxon>Metazoa</taxon>
        <taxon>Ecdysozoa</taxon>
        <taxon>Arthropoda</taxon>
        <taxon>Hexapoda</taxon>
        <taxon>Insecta</taxon>
        <taxon>Pterygota</taxon>
        <taxon>Neoptera</taxon>
        <taxon>Endopterygota</taxon>
        <taxon>Coleoptera</taxon>
        <taxon>Polyphaga</taxon>
        <taxon>Elateriformia</taxon>
        <taxon>Elateroidea</taxon>
        <taxon>Elateridae</taxon>
        <taxon>Agrypninae</taxon>
        <taxon>Pyrophorini</taxon>
        <taxon>Ignelater</taxon>
    </lineage>
</organism>
<comment type="caution">
    <text evidence="1">The sequence shown here is derived from an EMBL/GenBank/DDBJ whole genome shotgun (WGS) entry which is preliminary data.</text>
</comment>
<proteinExistence type="predicted"/>
<keyword evidence="2" id="KW-1185">Reference proteome</keyword>
<dbReference type="Proteomes" id="UP000801492">
    <property type="component" value="Unassembled WGS sequence"/>
</dbReference>
<name>A0A8K0GGP5_IGNLU</name>